<feature type="region of interest" description="Disordered" evidence="23">
    <location>
        <begin position="48"/>
        <end position="74"/>
    </location>
</feature>
<evidence type="ECO:0000256" key="6">
    <source>
        <dbReference type="ARBA" id="ARBA00022692"/>
    </source>
</evidence>
<feature type="transmembrane region" description="Helical" evidence="22">
    <location>
        <begin position="728"/>
        <end position="752"/>
    </location>
</feature>
<evidence type="ECO:0000256" key="21">
    <source>
        <dbReference type="ARBA" id="ARBA00035140"/>
    </source>
</evidence>
<evidence type="ECO:0000256" key="13">
    <source>
        <dbReference type="ARBA" id="ARBA00023136"/>
    </source>
</evidence>
<evidence type="ECO:0000256" key="20">
    <source>
        <dbReference type="ARBA" id="ARBA00034099"/>
    </source>
</evidence>
<sequence length="957" mass="109057">MAAFRHFRSKNIFLSDPSRQVIKKGKCGQIFLGNKAVKGVLNRYLSESATNEKPTDHEDAAELPESESSGKRSVVDLGDLHPADHMKSNIGQFYTIPQDISSRVLSYFFTKRFQTEFEMAGSTSLMIRSPALEVIQHLKDLPERSHPPPKFIFYGDDGRGKSLSLIHVLHYCFSAEWFILPVPSVFSWVHGPSELQVSTYHADRFDQPKLANSWLQMCKAINGRALAEVQLNNQYLVGKKDVIEKGEPLGKIVDTGLRRANFTSDAVGILLKEIRSNPSLRVLFAVNEFNGFFLKTTLKDVKQKWIKPKRLSLVHHFTELLHPTEGLKNGAMVFALSRTGMLRSDIKSYEIPDLIGQRGLTAVQDSINIEVPRYSGEELESCLQFYKERGILTKELNSQLIKEIAFLTAYEPPIVTTLVARLKSIKNQSLLTIGHPAYHISFYQGRYLRIVLSLTVSKETQRRQVSRIKRPQKTMLPHSLTLRHCFLSIFTFKVILVTMKYQSCHAQINRTKIEQSLIKALFKNYDSEGRPVLNLSTPVVVKFGLAYSNLQSLDEKNQVLTSNVWIRQQWHDPWLSWNASKYNGLSSINISPNLVWKPDIVLHNNVNEEGDHGEQYLFDTKIIVSSDGTATWLSPNLIKSSCKINVKYFPWDIQTCYLKFGSWTFNGFKLDLDFYGEKPGADLSTFTLNGEWDLLSADATRNVVYYGCCVEPYPDLTFEIKIKRRTLFYVNNLIVPCIVLALLTATAFLFPPQTGERISLMITILLGMTVFMIVVIEAIPSTSEVTPLISTYFSVVMIEISLGLLCTCISLNIEHQHPKMELTGWTRYILFEVLGPILCSNSLKRLKRKQLKNKVKNEPIECYVKENRIVPDDDKIVVTNIKSQEDVKNTVNVEEKEVKVAGMEKVSKFIDRALSEDKRKLEWHVVVNVIDNFFFFLFLLTIVISSLVVLIQPKPES</sequence>
<keyword evidence="10" id="KW-0770">Synapse</keyword>
<dbReference type="FunFam" id="1.20.58.390:FF:000043">
    <property type="entry name" value="AcetylCholine Receptor"/>
    <property type="match status" value="1"/>
</dbReference>
<comment type="similarity">
    <text evidence="3">Belongs to the mitochondrion-specific ribosomal protein mS29 family.</text>
</comment>
<keyword evidence="13 22" id="KW-0472">Membrane</keyword>
<proteinExistence type="inferred from homology"/>
<evidence type="ECO:0000256" key="3">
    <source>
        <dbReference type="ARBA" id="ARBA00009863"/>
    </source>
</evidence>
<evidence type="ECO:0000256" key="11">
    <source>
        <dbReference type="ARBA" id="ARBA00023065"/>
    </source>
</evidence>
<dbReference type="AlphaFoldDB" id="A0AAU9VPD4"/>
<dbReference type="GO" id="GO:0003735">
    <property type="term" value="F:structural constituent of ribosome"/>
    <property type="evidence" value="ECO:0007669"/>
    <property type="project" value="TreeGrafter"/>
</dbReference>
<dbReference type="PANTHER" id="PTHR12810:SF0">
    <property type="entry name" value="SMALL RIBOSOMAL SUBUNIT PROTEIN MS29"/>
    <property type="match status" value="1"/>
</dbReference>
<evidence type="ECO:0000256" key="17">
    <source>
        <dbReference type="ARBA" id="ARBA00023274"/>
    </source>
</evidence>
<dbReference type="PANTHER" id="PTHR12810">
    <property type="entry name" value="MITOCHONDRIAL 28S RIBOSOMAL PROTEIN S29"/>
    <property type="match status" value="1"/>
</dbReference>
<keyword evidence="14" id="KW-1015">Disulfide bond</keyword>
<dbReference type="EMBL" id="CALNXJ010000002">
    <property type="protein sequence ID" value="CAH3034473.1"/>
    <property type="molecule type" value="Genomic_DNA"/>
</dbReference>
<evidence type="ECO:0000313" key="27">
    <source>
        <dbReference type="Proteomes" id="UP001159428"/>
    </source>
</evidence>
<dbReference type="PRINTS" id="PR00254">
    <property type="entry name" value="NICOTINICR"/>
</dbReference>
<feature type="domain" description="Neurotransmitter-gated ion-channel transmembrane" evidence="25">
    <location>
        <begin position="733"/>
        <end position="949"/>
    </location>
</feature>
<comment type="subcellular location">
    <subcellularLocation>
        <location evidence="1">Mitochondrion</location>
    </subcellularLocation>
    <subcellularLocation>
        <location evidence="20">Synaptic cell membrane</location>
        <topology evidence="20">Multi-pass membrane protein</topology>
    </subcellularLocation>
</comment>
<keyword evidence="15" id="KW-0675">Receptor</keyword>
<evidence type="ECO:0000256" key="9">
    <source>
        <dbReference type="ARBA" id="ARBA00022989"/>
    </source>
</evidence>
<evidence type="ECO:0000256" key="1">
    <source>
        <dbReference type="ARBA" id="ARBA00004173"/>
    </source>
</evidence>
<dbReference type="InterPro" id="IPR038050">
    <property type="entry name" value="Neuro_actylchol_rec"/>
</dbReference>
<evidence type="ECO:0000256" key="4">
    <source>
        <dbReference type="ARBA" id="ARBA00022448"/>
    </source>
</evidence>
<keyword evidence="19 22" id="KW-0407">Ion channel</keyword>
<dbReference type="GO" id="GO:0045211">
    <property type="term" value="C:postsynaptic membrane"/>
    <property type="evidence" value="ECO:0007669"/>
    <property type="project" value="InterPro"/>
</dbReference>
<dbReference type="Proteomes" id="UP001159428">
    <property type="component" value="Unassembled WGS sequence"/>
</dbReference>
<dbReference type="PROSITE" id="PS00236">
    <property type="entry name" value="NEUROTR_ION_CHANNEL"/>
    <property type="match status" value="1"/>
</dbReference>
<dbReference type="Pfam" id="PF10236">
    <property type="entry name" value="DAP3"/>
    <property type="match status" value="1"/>
</dbReference>
<dbReference type="SUPFAM" id="SSF90112">
    <property type="entry name" value="Neurotransmitter-gated ion-channel transmembrane pore"/>
    <property type="match status" value="1"/>
</dbReference>
<feature type="transmembrane region" description="Helical" evidence="22">
    <location>
        <begin position="791"/>
        <end position="813"/>
    </location>
</feature>
<comment type="caution">
    <text evidence="26">The sequence shown here is derived from an EMBL/GenBank/DDBJ whole genome shotgun (WGS) entry which is preliminary data.</text>
</comment>
<evidence type="ECO:0000259" key="25">
    <source>
        <dbReference type="Pfam" id="PF02932"/>
    </source>
</evidence>
<evidence type="ECO:0000256" key="16">
    <source>
        <dbReference type="ARBA" id="ARBA00023180"/>
    </source>
</evidence>
<dbReference type="InterPro" id="IPR002394">
    <property type="entry name" value="Nicotinic_acetylcholine_rcpt"/>
</dbReference>
<evidence type="ECO:0000256" key="14">
    <source>
        <dbReference type="ARBA" id="ARBA00023157"/>
    </source>
</evidence>
<dbReference type="InterPro" id="IPR036719">
    <property type="entry name" value="Neuro-gated_channel_TM_sf"/>
</dbReference>
<keyword evidence="27" id="KW-1185">Reference proteome</keyword>
<dbReference type="InterPro" id="IPR006201">
    <property type="entry name" value="Neur_channel"/>
</dbReference>
<dbReference type="Pfam" id="PF02931">
    <property type="entry name" value="Neur_chan_LBD"/>
    <property type="match status" value="1"/>
</dbReference>
<keyword evidence="12" id="KW-0496">Mitochondrion</keyword>
<evidence type="ECO:0000259" key="24">
    <source>
        <dbReference type="Pfam" id="PF02931"/>
    </source>
</evidence>
<keyword evidence="7" id="KW-0809">Transit peptide</keyword>
<feature type="transmembrane region" description="Helical" evidence="22">
    <location>
        <begin position="925"/>
        <end position="951"/>
    </location>
</feature>
<evidence type="ECO:0000256" key="7">
    <source>
        <dbReference type="ARBA" id="ARBA00022946"/>
    </source>
</evidence>
<evidence type="ECO:0000256" key="19">
    <source>
        <dbReference type="ARBA" id="ARBA00023303"/>
    </source>
</evidence>
<keyword evidence="8" id="KW-0689">Ribosomal protein</keyword>
<keyword evidence="16" id="KW-0325">Glycoprotein</keyword>
<dbReference type="CDD" id="cd18997">
    <property type="entry name" value="LGIC_ECD_nAChR"/>
    <property type="match status" value="1"/>
</dbReference>
<keyword evidence="6 22" id="KW-0812">Transmembrane</keyword>
<keyword evidence="18" id="KW-1071">Ligand-gated ion channel</keyword>
<keyword evidence="11 22" id="KW-0406">Ion transport</keyword>
<comment type="similarity">
    <text evidence="2">Belongs to the ligand-gated ion channel (TC 1.A.9) family. Acetylcholine receptor (TC 1.A.9.1) subfamily.</text>
</comment>
<evidence type="ECO:0000256" key="22">
    <source>
        <dbReference type="RuleBase" id="RU000687"/>
    </source>
</evidence>
<gene>
    <name evidence="26" type="ORF">PMEA_00010745</name>
</gene>
<dbReference type="GO" id="GO:0022848">
    <property type="term" value="F:acetylcholine-gated monoatomic cation-selective channel activity"/>
    <property type="evidence" value="ECO:0007669"/>
    <property type="project" value="InterPro"/>
</dbReference>
<evidence type="ECO:0000256" key="2">
    <source>
        <dbReference type="ARBA" id="ARBA00009237"/>
    </source>
</evidence>
<evidence type="ECO:0000256" key="8">
    <source>
        <dbReference type="ARBA" id="ARBA00022980"/>
    </source>
</evidence>
<dbReference type="NCBIfam" id="TIGR00860">
    <property type="entry name" value="LIC"/>
    <property type="match status" value="1"/>
</dbReference>
<evidence type="ECO:0000256" key="12">
    <source>
        <dbReference type="ARBA" id="ARBA00023128"/>
    </source>
</evidence>
<keyword evidence="5" id="KW-1003">Cell membrane</keyword>
<evidence type="ECO:0000256" key="18">
    <source>
        <dbReference type="ARBA" id="ARBA00023286"/>
    </source>
</evidence>
<feature type="domain" description="Neurotransmitter-gated ion-channel ligand-binding" evidence="24">
    <location>
        <begin position="514"/>
        <end position="726"/>
    </location>
</feature>
<evidence type="ECO:0000256" key="23">
    <source>
        <dbReference type="SAM" id="MobiDB-lite"/>
    </source>
</evidence>
<keyword evidence="17" id="KW-0687">Ribonucleoprotein</keyword>
<dbReference type="InterPro" id="IPR018000">
    <property type="entry name" value="Neurotransmitter_ion_chnl_CS"/>
</dbReference>
<dbReference type="Pfam" id="PF02932">
    <property type="entry name" value="Neur_chan_memb"/>
    <property type="match status" value="1"/>
</dbReference>
<keyword evidence="4 22" id="KW-0813">Transport</keyword>
<keyword evidence="9 22" id="KW-1133">Transmembrane helix</keyword>
<dbReference type="InterPro" id="IPR036734">
    <property type="entry name" value="Neur_chan_lig-bd_sf"/>
</dbReference>
<dbReference type="GO" id="GO:0005763">
    <property type="term" value="C:mitochondrial small ribosomal subunit"/>
    <property type="evidence" value="ECO:0007669"/>
    <property type="project" value="TreeGrafter"/>
</dbReference>
<dbReference type="InterPro" id="IPR019368">
    <property type="entry name" value="Ribosomal_mS29"/>
</dbReference>
<dbReference type="InterPro" id="IPR006202">
    <property type="entry name" value="Neur_chan_lig-bd"/>
</dbReference>
<dbReference type="Gene3D" id="2.70.170.10">
    <property type="entry name" value="Neurotransmitter-gated ion-channel ligand-binding domain"/>
    <property type="match status" value="1"/>
</dbReference>
<accession>A0AAU9VPD4</accession>
<dbReference type="Gene3D" id="1.20.58.390">
    <property type="entry name" value="Neurotransmitter-gated ion-channel transmembrane domain"/>
    <property type="match status" value="1"/>
</dbReference>
<evidence type="ECO:0000256" key="10">
    <source>
        <dbReference type="ARBA" id="ARBA00023018"/>
    </source>
</evidence>
<reference evidence="26 27" key="1">
    <citation type="submission" date="2022-05" db="EMBL/GenBank/DDBJ databases">
        <authorList>
            <consortium name="Genoscope - CEA"/>
            <person name="William W."/>
        </authorList>
    </citation>
    <scope>NUCLEOTIDE SEQUENCE [LARGE SCALE GENOMIC DNA]</scope>
</reference>
<dbReference type="PRINTS" id="PR00252">
    <property type="entry name" value="NRIONCHANNEL"/>
</dbReference>
<dbReference type="GO" id="GO:0004888">
    <property type="term" value="F:transmembrane signaling receptor activity"/>
    <property type="evidence" value="ECO:0007669"/>
    <property type="project" value="InterPro"/>
</dbReference>
<dbReference type="SUPFAM" id="SSF63712">
    <property type="entry name" value="Nicotinic receptor ligand binding domain-like"/>
    <property type="match status" value="1"/>
</dbReference>
<name>A0AAU9VPD4_9CNID</name>
<evidence type="ECO:0000256" key="15">
    <source>
        <dbReference type="ARBA" id="ARBA00023170"/>
    </source>
</evidence>
<dbReference type="FunFam" id="2.70.170.10:FF:000016">
    <property type="entry name" value="Nicotinic acetylcholine receptor subunit"/>
    <property type="match status" value="1"/>
</dbReference>
<dbReference type="InterPro" id="IPR006029">
    <property type="entry name" value="Neurotrans-gated_channel_TM"/>
</dbReference>
<dbReference type="CDD" id="cd19051">
    <property type="entry name" value="LGIC_TM_cation"/>
    <property type="match status" value="1"/>
</dbReference>
<feature type="transmembrane region" description="Helical" evidence="22">
    <location>
        <begin position="758"/>
        <end position="779"/>
    </location>
</feature>
<evidence type="ECO:0000313" key="26">
    <source>
        <dbReference type="EMBL" id="CAH3034473.1"/>
    </source>
</evidence>
<protein>
    <recommendedName>
        <fullName evidence="21">Small ribosomal subunit protein mS29</fullName>
    </recommendedName>
</protein>
<organism evidence="26 27">
    <name type="scientific">Pocillopora meandrina</name>
    <dbReference type="NCBI Taxonomy" id="46732"/>
    <lineage>
        <taxon>Eukaryota</taxon>
        <taxon>Metazoa</taxon>
        <taxon>Cnidaria</taxon>
        <taxon>Anthozoa</taxon>
        <taxon>Hexacorallia</taxon>
        <taxon>Scleractinia</taxon>
        <taxon>Astrocoeniina</taxon>
        <taxon>Pocilloporidae</taxon>
        <taxon>Pocillopora</taxon>
    </lineage>
</organism>
<evidence type="ECO:0000256" key="5">
    <source>
        <dbReference type="ARBA" id="ARBA00022475"/>
    </source>
</evidence>